<reference evidence="3" key="4">
    <citation type="submission" date="2024-02" db="EMBL/GenBank/DDBJ databases">
        <title>Comparative genomics of Cryptococcus and Kwoniella reveals pathogenesis evolution and contrasting modes of karyotype evolution via chromosome fusion or intercentromeric recombination.</title>
        <authorList>
            <person name="Coelho M.A."/>
            <person name="David-Palma M."/>
            <person name="Shea T."/>
            <person name="Bowers K."/>
            <person name="McGinley-Smith S."/>
            <person name="Mohammad A.W."/>
            <person name="Gnirke A."/>
            <person name="Yurkov A.M."/>
            <person name="Nowrousian M."/>
            <person name="Sun S."/>
            <person name="Cuomo C.A."/>
            <person name="Heitman J."/>
        </authorList>
    </citation>
    <scope>NUCLEOTIDE SEQUENCE</scope>
    <source>
        <strain evidence="3">CBS 10118</strain>
    </source>
</reference>
<dbReference type="VEuPathDB" id="FungiDB:I302_04055"/>
<keyword evidence="4" id="KW-1185">Reference proteome</keyword>
<reference evidence="2" key="3">
    <citation type="submission" date="2014-01" db="EMBL/GenBank/DDBJ databases">
        <title>Evolution of pathogenesis and genome organization in the Tremellales.</title>
        <authorList>
            <person name="Cuomo C."/>
            <person name="Litvintseva A."/>
            <person name="Heitman J."/>
            <person name="Chen Y."/>
            <person name="Sun S."/>
            <person name="Springer D."/>
            <person name="Dromer F."/>
            <person name="Young S."/>
            <person name="Zeng Q."/>
            <person name="Chapman S."/>
            <person name="Gujja S."/>
            <person name="Saif S."/>
            <person name="Birren B."/>
        </authorList>
    </citation>
    <scope>NUCLEOTIDE SEQUENCE</scope>
    <source>
        <strain evidence="2">CBS 10118</strain>
    </source>
</reference>
<dbReference type="KEGG" id="kbi:30208454"/>
<accession>A0A1B9G5U7</accession>
<dbReference type="EMBL" id="CP144541">
    <property type="protein sequence ID" value="WVW78720.1"/>
    <property type="molecule type" value="Genomic_DNA"/>
</dbReference>
<evidence type="ECO:0000256" key="1">
    <source>
        <dbReference type="SAM" id="SignalP"/>
    </source>
</evidence>
<evidence type="ECO:0000313" key="3">
    <source>
        <dbReference type="EMBL" id="WVW78720.1"/>
    </source>
</evidence>
<protein>
    <submittedName>
        <fullName evidence="2">Uncharacterized protein</fullName>
    </submittedName>
</protein>
<dbReference type="Proteomes" id="UP000092730">
    <property type="component" value="Chromosome 1"/>
</dbReference>
<keyword evidence="1" id="KW-0732">Signal</keyword>
<evidence type="ECO:0000313" key="2">
    <source>
        <dbReference type="EMBL" id="OCF26372.1"/>
    </source>
</evidence>
<dbReference type="OrthoDB" id="2590241at2759"/>
<evidence type="ECO:0000313" key="4">
    <source>
        <dbReference type="Proteomes" id="UP000092730"/>
    </source>
</evidence>
<organism evidence="2">
    <name type="scientific">Kwoniella bestiolae CBS 10118</name>
    <dbReference type="NCBI Taxonomy" id="1296100"/>
    <lineage>
        <taxon>Eukaryota</taxon>
        <taxon>Fungi</taxon>
        <taxon>Dikarya</taxon>
        <taxon>Basidiomycota</taxon>
        <taxon>Agaricomycotina</taxon>
        <taxon>Tremellomycetes</taxon>
        <taxon>Tremellales</taxon>
        <taxon>Cryptococcaceae</taxon>
        <taxon>Kwoniella</taxon>
    </lineage>
</organism>
<proteinExistence type="predicted"/>
<sequence>MRSTAILCLLAQAGMSVRAIQLPFLQSDDQPPSAFESINDLPFTIDITSDGEPVEERIIPISKEESVKWKCEIRSWVRAPDLRPSAIIPAETRLSANGSDCEDIERWEVGLRFRERAIVKFKSKSLADDAFPKKPIFPRFNESSWPRYDYNDIYFVGGNMGEDPWEVYNAQMKEYNLAIKNESLWDVHGSERIVFDIAQALPYNPADSSKINEVRSFEVGVPNTNFPPIEKHGRGFISGGDGDNLLNTETMLEYYHLLHLSNGTTLDIPAGRTAFIPYIETASTEEGDEGWSTLLNLTSGRIQPGEEQDGMDEWFSMGRYGSNAPECDKGNMANFSLQVSSNVTHVTQGLNITLNFTLTRTGNGTEYPAYFQVQTGTRRNVTWAWNFVESDNEYDTLLGYSGPRRRSGERFEPPVNMLQLPSMRELEDRRNRNTRMSGSYNMAESRFPLNYGESRFDIEMDGEVGKEEYVFQMEVTIPDDQFPSFESTFETYRSILEFRLSTIFLCEPSDPFNSSPELDDSQKEDKEWAEYELPPKREKNKLRIGRHLTHTGSIPVQINLANRADTEKNAPAPTHYLHPDALGPIISLPSRQHEQHFGKLGSAKEESKDLLRKNRYTARMYDEYRPGRVGGAMMHAARLWEKKLRTGSDE</sequence>
<dbReference type="GeneID" id="30208454"/>
<name>A0A1B9G5U7_9TREE</name>
<dbReference type="RefSeq" id="XP_019047442.1">
    <property type="nucleotide sequence ID" value="XM_019190694.1"/>
</dbReference>
<dbReference type="EMBL" id="KI894020">
    <property type="protein sequence ID" value="OCF26372.1"/>
    <property type="molecule type" value="Genomic_DNA"/>
</dbReference>
<dbReference type="AlphaFoldDB" id="A0A1B9G5U7"/>
<reference evidence="2" key="1">
    <citation type="submission" date="2013-07" db="EMBL/GenBank/DDBJ databases">
        <title>The Genome Sequence of Cryptococcus bestiolae CBS10118.</title>
        <authorList>
            <consortium name="The Broad Institute Genome Sequencing Platform"/>
            <person name="Cuomo C."/>
            <person name="Litvintseva A."/>
            <person name="Chen Y."/>
            <person name="Heitman J."/>
            <person name="Sun S."/>
            <person name="Springer D."/>
            <person name="Dromer F."/>
            <person name="Young S.K."/>
            <person name="Zeng Q."/>
            <person name="Gargeya S."/>
            <person name="Fitzgerald M."/>
            <person name="Abouelleil A."/>
            <person name="Alvarado L."/>
            <person name="Berlin A.M."/>
            <person name="Chapman S.B."/>
            <person name="Dewar J."/>
            <person name="Goldberg J."/>
            <person name="Griggs A."/>
            <person name="Gujja S."/>
            <person name="Hansen M."/>
            <person name="Howarth C."/>
            <person name="Imamovic A."/>
            <person name="Larimer J."/>
            <person name="McCowan C."/>
            <person name="Murphy C."/>
            <person name="Pearson M."/>
            <person name="Priest M."/>
            <person name="Roberts A."/>
            <person name="Saif S."/>
            <person name="Shea T."/>
            <person name="Sykes S."/>
            <person name="Wortman J."/>
            <person name="Nusbaum C."/>
            <person name="Birren B."/>
        </authorList>
    </citation>
    <scope>NUCLEOTIDE SEQUENCE [LARGE SCALE GENOMIC DNA]</scope>
    <source>
        <strain evidence="2">CBS 10118</strain>
    </source>
</reference>
<reference evidence="3" key="2">
    <citation type="submission" date="2013-07" db="EMBL/GenBank/DDBJ databases">
        <authorList>
            <consortium name="The Broad Institute Genome Sequencing Platform"/>
            <person name="Cuomo C."/>
            <person name="Litvintseva A."/>
            <person name="Chen Y."/>
            <person name="Heitman J."/>
            <person name="Sun S."/>
            <person name="Springer D."/>
            <person name="Dromer F."/>
            <person name="Young S.K."/>
            <person name="Zeng Q."/>
            <person name="Gargeya S."/>
            <person name="Fitzgerald M."/>
            <person name="Abouelleil A."/>
            <person name="Alvarado L."/>
            <person name="Berlin A.M."/>
            <person name="Chapman S.B."/>
            <person name="Dewar J."/>
            <person name="Goldberg J."/>
            <person name="Griggs A."/>
            <person name="Gujja S."/>
            <person name="Hansen M."/>
            <person name="Howarth C."/>
            <person name="Imamovic A."/>
            <person name="Larimer J."/>
            <person name="McCowan C."/>
            <person name="Murphy C."/>
            <person name="Pearson M."/>
            <person name="Priest M."/>
            <person name="Roberts A."/>
            <person name="Saif S."/>
            <person name="Shea T."/>
            <person name="Sykes S."/>
            <person name="Wortman J."/>
            <person name="Nusbaum C."/>
            <person name="Birren B."/>
        </authorList>
    </citation>
    <scope>NUCLEOTIDE SEQUENCE</scope>
    <source>
        <strain evidence="3">CBS 10118</strain>
    </source>
</reference>
<feature type="signal peptide" evidence="1">
    <location>
        <begin position="1"/>
        <end position="19"/>
    </location>
</feature>
<feature type="chain" id="PRO_5042334843" evidence="1">
    <location>
        <begin position="20"/>
        <end position="650"/>
    </location>
</feature>
<gene>
    <name evidence="2" type="ORF">I302_04055</name>
    <name evidence="3" type="ORF">I302_100680</name>
</gene>